<name>A0A2L2XAK2_9FIRM</name>
<evidence type="ECO:0000256" key="1">
    <source>
        <dbReference type="SAM" id="Phobius"/>
    </source>
</evidence>
<proteinExistence type="predicted"/>
<accession>A0A2L2XAK2</accession>
<organism evidence="2 3">
    <name type="scientific">Desulfocucumis palustris</name>
    <dbReference type="NCBI Taxonomy" id="1898651"/>
    <lineage>
        <taxon>Bacteria</taxon>
        <taxon>Bacillati</taxon>
        <taxon>Bacillota</taxon>
        <taxon>Clostridia</taxon>
        <taxon>Eubacteriales</taxon>
        <taxon>Desulfocucumaceae</taxon>
        <taxon>Desulfocucumis</taxon>
    </lineage>
</organism>
<keyword evidence="3" id="KW-1185">Reference proteome</keyword>
<keyword evidence="1" id="KW-0472">Membrane</keyword>
<evidence type="ECO:0000313" key="2">
    <source>
        <dbReference type="EMBL" id="GBF33092.1"/>
    </source>
</evidence>
<keyword evidence="1" id="KW-0812">Transmembrane</keyword>
<keyword evidence="1" id="KW-1133">Transmembrane helix</keyword>
<dbReference type="Proteomes" id="UP000239549">
    <property type="component" value="Unassembled WGS sequence"/>
</dbReference>
<sequence>MGIAHYLNMIVLFMFKRTKNFPAIVIMIIFILESTVKNSKMFSDLKGGYYEQALEQH</sequence>
<dbReference type="AlphaFoldDB" id="A0A2L2XAK2"/>
<gene>
    <name evidence="2" type="ORF">DCCM_2189</name>
</gene>
<protein>
    <submittedName>
        <fullName evidence="2">Uncharacterized protein</fullName>
    </submittedName>
</protein>
<feature type="transmembrane region" description="Helical" evidence="1">
    <location>
        <begin position="20"/>
        <end position="36"/>
    </location>
</feature>
<evidence type="ECO:0000313" key="3">
    <source>
        <dbReference type="Proteomes" id="UP000239549"/>
    </source>
</evidence>
<reference evidence="3" key="1">
    <citation type="submission" date="2018-02" db="EMBL/GenBank/DDBJ databases">
        <title>Genome sequence of Desulfocucumis palustris strain NAW-5.</title>
        <authorList>
            <person name="Watanabe M."/>
            <person name="Kojima H."/>
            <person name="Fukui M."/>
        </authorList>
    </citation>
    <scope>NUCLEOTIDE SEQUENCE [LARGE SCALE GENOMIC DNA]</scope>
    <source>
        <strain evidence="3">NAW-5</strain>
    </source>
</reference>
<dbReference type="EMBL" id="BFAV01000073">
    <property type="protein sequence ID" value="GBF33092.1"/>
    <property type="molecule type" value="Genomic_DNA"/>
</dbReference>
<comment type="caution">
    <text evidence="2">The sequence shown here is derived from an EMBL/GenBank/DDBJ whole genome shotgun (WGS) entry which is preliminary data.</text>
</comment>